<dbReference type="AlphaFoldDB" id="A0A6J6BXF4"/>
<protein>
    <submittedName>
        <fullName evidence="1">Unannotated protein</fullName>
    </submittedName>
</protein>
<dbReference type="Pfam" id="PF00480">
    <property type="entry name" value="ROK"/>
    <property type="match status" value="1"/>
</dbReference>
<sequence length="304" mass="30167">MHGRTVVAVDIGGTKLAAALVDDHGRVHGRVQVPTPAADGETVWGAVEGLVREVLATTDGSCVGVAVGTAGPIDAVAGTVSPVNIHGWREFPLVDRLRVLAPGLDVHLAGDAVCVAVAEHWIGAGRGADDMVGMVVSTGVGGGLVLGGRSYVGPSGNAGHIGHISVDLEGPRCACGGIGCVEAIASGRSIAAWAVEHGFTGEATAAAVAVAASQGDPVALAAFDRAGRAIGSLVAGLATVCDIRVAVVGGGVANAGELLFAPIRTWLDRYTGLAYARGVEVRPAALGGDAGLVGAAAMLLHRDR</sequence>
<dbReference type="EMBL" id="CAEZSR010000009">
    <property type="protein sequence ID" value="CAB4543494.1"/>
    <property type="molecule type" value="Genomic_DNA"/>
</dbReference>
<reference evidence="1" key="1">
    <citation type="submission" date="2020-05" db="EMBL/GenBank/DDBJ databases">
        <authorList>
            <person name="Chiriac C."/>
            <person name="Salcher M."/>
            <person name="Ghai R."/>
            <person name="Kavagutti S V."/>
        </authorList>
    </citation>
    <scope>NUCLEOTIDE SEQUENCE</scope>
</reference>
<dbReference type="PANTHER" id="PTHR18964:SF169">
    <property type="entry name" value="N-ACETYLMANNOSAMINE KINASE"/>
    <property type="match status" value="1"/>
</dbReference>
<name>A0A6J6BXF4_9ZZZZ</name>
<dbReference type="Gene3D" id="3.30.420.40">
    <property type="match status" value="2"/>
</dbReference>
<dbReference type="InterPro" id="IPR049874">
    <property type="entry name" value="ROK_cs"/>
</dbReference>
<organism evidence="1">
    <name type="scientific">freshwater metagenome</name>
    <dbReference type="NCBI Taxonomy" id="449393"/>
    <lineage>
        <taxon>unclassified sequences</taxon>
        <taxon>metagenomes</taxon>
        <taxon>ecological metagenomes</taxon>
    </lineage>
</organism>
<dbReference type="PROSITE" id="PS01125">
    <property type="entry name" value="ROK"/>
    <property type="match status" value="1"/>
</dbReference>
<gene>
    <name evidence="1" type="ORF">UFOPK1493_00471</name>
</gene>
<dbReference type="SUPFAM" id="SSF53067">
    <property type="entry name" value="Actin-like ATPase domain"/>
    <property type="match status" value="1"/>
</dbReference>
<dbReference type="InterPro" id="IPR000600">
    <property type="entry name" value="ROK"/>
</dbReference>
<evidence type="ECO:0000313" key="1">
    <source>
        <dbReference type="EMBL" id="CAB4543494.1"/>
    </source>
</evidence>
<dbReference type="InterPro" id="IPR043129">
    <property type="entry name" value="ATPase_NBD"/>
</dbReference>
<proteinExistence type="predicted"/>
<accession>A0A6J6BXF4</accession>
<dbReference type="PANTHER" id="PTHR18964">
    <property type="entry name" value="ROK (REPRESSOR, ORF, KINASE) FAMILY"/>
    <property type="match status" value="1"/>
</dbReference>